<name>A0A511ZMF1_9BACI</name>
<dbReference type="PANTHER" id="PTHR47816:SF4">
    <property type="entry name" value="RIBOSOMAL RNA SMALL SUBUNIT METHYLTRANSFERASE C"/>
    <property type="match status" value="1"/>
</dbReference>
<dbReference type="CDD" id="cd02440">
    <property type="entry name" value="AdoMet_MTases"/>
    <property type="match status" value="1"/>
</dbReference>
<evidence type="ECO:0000313" key="5">
    <source>
        <dbReference type="Proteomes" id="UP000321558"/>
    </source>
</evidence>
<dbReference type="SUPFAM" id="SSF53335">
    <property type="entry name" value="S-adenosyl-L-methionine-dependent methyltransferases"/>
    <property type="match status" value="1"/>
</dbReference>
<gene>
    <name evidence="4" type="primary">ybxB</name>
    <name evidence="4" type="ORF">OSO01_33710</name>
</gene>
<dbReference type="AlphaFoldDB" id="A0A511ZMF1"/>
<dbReference type="GO" id="GO:0032259">
    <property type="term" value="P:methylation"/>
    <property type="evidence" value="ECO:0007669"/>
    <property type="project" value="UniProtKB-KW"/>
</dbReference>
<dbReference type="Gene3D" id="3.40.50.150">
    <property type="entry name" value="Vaccinia Virus protein VP39"/>
    <property type="match status" value="1"/>
</dbReference>
<evidence type="ECO:0000256" key="1">
    <source>
        <dbReference type="ARBA" id="ARBA00022603"/>
    </source>
</evidence>
<comment type="caution">
    <text evidence="4">The sequence shown here is derived from an EMBL/GenBank/DDBJ whole genome shotgun (WGS) entry which is preliminary data.</text>
</comment>
<keyword evidence="5" id="KW-1185">Reference proteome</keyword>
<dbReference type="OrthoDB" id="9764961at2"/>
<dbReference type="InterPro" id="IPR007848">
    <property type="entry name" value="Small_mtfrase_dom"/>
</dbReference>
<dbReference type="InterPro" id="IPR046977">
    <property type="entry name" value="RsmC/RlmG"/>
</dbReference>
<proteinExistence type="predicted"/>
<organism evidence="4 5">
    <name type="scientific">Oceanobacillus sojae</name>
    <dbReference type="NCBI Taxonomy" id="582851"/>
    <lineage>
        <taxon>Bacteria</taxon>
        <taxon>Bacillati</taxon>
        <taxon>Bacillota</taxon>
        <taxon>Bacilli</taxon>
        <taxon>Bacillales</taxon>
        <taxon>Bacillaceae</taxon>
        <taxon>Oceanobacillus</taxon>
    </lineage>
</organism>
<dbReference type="Pfam" id="PF05175">
    <property type="entry name" value="MTS"/>
    <property type="match status" value="1"/>
</dbReference>
<dbReference type="Proteomes" id="UP000321558">
    <property type="component" value="Unassembled WGS sequence"/>
</dbReference>
<evidence type="ECO:0000313" key="4">
    <source>
        <dbReference type="EMBL" id="GEN88632.1"/>
    </source>
</evidence>
<evidence type="ECO:0000256" key="2">
    <source>
        <dbReference type="ARBA" id="ARBA00022679"/>
    </source>
</evidence>
<reference evidence="4 5" key="1">
    <citation type="submission" date="2019-07" db="EMBL/GenBank/DDBJ databases">
        <title>Whole genome shotgun sequence of Oceanobacillus sojae NBRC 105379.</title>
        <authorList>
            <person name="Hosoyama A."/>
            <person name="Uohara A."/>
            <person name="Ohji S."/>
            <person name="Ichikawa N."/>
        </authorList>
    </citation>
    <scope>NUCLEOTIDE SEQUENCE [LARGE SCALE GENOMIC DNA]</scope>
    <source>
        <strain evidence="4 5">NBRC 105379</strain>
    </source>
</reference>
<dbReference type="EMBL" id="BJYM01000014">
    <property type="protein sequence ID" value="GEN88632.1"/>
    <property type="molecule type" value="Genomic_DNA"/>
</dbReference>
<keyword evidence="1" id="KW-0489">Methyltransferase</keyword>
<dbReference type="RefSeq" id="WP_147211544.1">
    <property type="nucleotide sequence ID" value="NZ_BJYM01000014.1"/>
</dbReference>
<dbReference type="GO" id="GO:0008757">
    <property type="term" value="F:S-adenosylmethionine-dependent methyltransferase activity"/>
    <property type="evidence" value="ECO:0007669"/>
    <property type="project" value="InterPro"/>
</dbReference>
<protein>
    <recommendedName>
        <fullName evidence="3">Methyltransferase small domain-containing protein</fullName>
    </recommendedName>
</protein>
<dbReference type="STRING" id="582851.GCA_900162665_04656"/>
<feature type="domain" description="Methyltransferase small" evidence="3">
    <location>
        <begin position="28"/>
        <end position="196"/>
    </location>
</feature>
<dbReference type="InterPro" id="IPR029063">
    <property type="entry name" value="SAM-dependent_MTases_sf"/>
</dbReference>
<sequence length="201" mass="22612">MTEHYYSKQPQAKSSPQSWSFDLRGRTFQFTSDIGVFSKSEVDFGSRVLIETFQEPEINGPILDVGCGYGPIGLSLASDFSERQIFMIDVNERAVELAAKNAEINKITNTTILQSDLYENLNEKSFASIVTNPPIRAGKRVVHAIFEEAYNHLADHGDLWVVIQKKQGAPSAKDKMEEIFGNAEVVIKKKGYFILRAKKFD</sequence>
<keyword evidence="2" id="KW-0808">Transferase</keyword>
<evidence type="ECO:0000259" key="3">
    <source>
        <dbReference type="Pfam" id="PF05175"/>
    </source>
</evidence>
<accession>A0A511ZMF1</accession>
<dbReference type="PANTHER" id="PTHR47816">
    <property type="entry name" value="RIBOSOMAL RNA SMALL SUBUNIT METHYLTRANSFERASE C"/>
    <property type="match status" value="1"/>
</dbReference>